<dbReference type="GO" id="GO:0016740">
    <property type="term" value="F:transferase activity"/>
    <property type="evidence" value="ECO:0007669"/>
    <property type="project" value="UniProtKB-KW"/>
</dbReference>
<dbReference type="InterPro" id="IPR000120">
    <property type="entry name" value="Amidase"/>
</dbReference>
<dbReference type="PROSITE" id="PS00571">
    <property type="entry name" value="AMIDASES"/>
    <property type="match status" value="1"/>
</dbReference>
<evidence type="ECO:0000313" key="12">
    <source>
        <dbReference type="EMBL" id="RAI58357.1"/>
    </source>
</evidence>
<evidence type="ECO:0000256" key="7">
    <source>
        <dbReference type="ARBA" id="ARBA00022840"/>
    </source>
</evidence>
<dbReference type="GO" id="GO:0030956">
    <property type="term" value="C:glutamyl-tRNA(Gln) amidotransferase complex"/>
    <property type="evidence" value="ECO:0007669"/>
    <property type="project" value="InterPro"/>
</dbReference>
<dbReference type="Gene3D" id="3.90.1300.10">
    <property type="entry name" value="Amidase signature (AS) domain"/>
    <property type="match status" value="1"/>
</dbReference>
<evidence type="ECO:0000256" key="6">
    <source>
        <dbReference type="ARBA" id="ARBA00022741"/>
    </source>
</evidence>
<feature type="domain" description="Amidase" evidence="11">
    <location>
        <begin position="24"/>
        <end position="472"/>
    </location>
</feature>
<evidence type="ECO:0000256" key="5">
    <source>
        <dbReference type="ARBA" id="ARBA00022598"/>
    </source>
</evidence>
<dbReference type="GO" id="GO:0005524">
    <property type="term" value="F:ATP binding"/>
    <property type="evidence" value="ECO:0007669"/>
    <property type="project" value="UniProtKB-KW"/>
</dbReference>
<evidence type="ECO:0000256" key="8">
    <source>
        <dbReference type="ARBA" id="ARBA00022917"/>
    </source>
</evidence>
<dbReference type="GO" id="GO:0006412">
    <property type="term" value="P:translation"/>
    <property type="evidence" value="ECO:0007669"/>
    <property type="project" value="UniProtKB-UniRule"/>
</dbReference>
<dbReference type="InterPro" id="IPR020556">
    <property type="entry name" value="Amidase_CS"/>
</dbReference>
<comment type="catalytic activity">
    <reaction evidence="9 10">
        <text>L-glutamyl-tRNA(Gln) + L-glutamine + ATP + H2O = L-glutaminyl-tRNA(Gln) + L-glutamate + ADP + phosphate + H(+)</text>
        <dbReference type="Rhea" id="RHEA:17521"/>
        <dbReference type="Rhea" id="RHEA-COMP:9681"/>
        <dbReference type="Rhea" id="RHEA-COMP:9684"/>
        <dbReference type="ChEBI" id="CHEBI:15377"/>
        <dbReference type="ChEBI" id="CHEBI:15378"/>
        <dbReference type="ChEBI" id="CHEBI:29985"/>
        <dbReference type="ChEBI" id="CHEBI:30616"/>
        <dbReference type="ChEBI" id="CHEBI:43474"/>
        <dbReference type="ChEBI" id="CHEBI:58359"/>
        <dbReference type="ChEBI" id="CHEBI:78520"/>
        <dbReference type="ChEBI" id="CHEBI:78521"/>
        <dbReference type="ChEBI" id="CHEBI:456216"/>
        <dbReference type="EC" id="6.3.5.7"/>
    </reaction>
</comment>
<evidence type="ECO:0000256" key="4">
    <source>
        <dbReference type="ARBA" id="ARBA00014428"/>
    </source>
</evidence>
<dbReference type="PANTHER" id="PTHR11895:SF151">
    <property type="entry name" value="GLUTAMYL-TRNA(GLN) AMIDOTRANSFERASE SUBUNIT A"/>
    <property type="match status" value="1"/>
</dbReference>
<dbReference type="GO" id="GO:0050567">
    <property type="term" value="F:glutaminyl-tRNA synthase (glutamine-hydrolyzing) activity"/>
    <property type="evidence" value="ECO:0007669"/>
    <property type="project" value="UniProtKB-UniRule"/>
</dbReference>
<comment type="caution">
    <text evidence="12">The sequence shown here is derived from an EMBL/GenBank/DDBJ whole genome shotgun (WGS) entry which is preliminary data.</text>
</comment>
<keyword evidence="7 10" id="KW-0067">ATP-binding</keyword>
<evidence type="ECO:0000313" key="13">
    <source>
        <dbReference type="Proteomes" id="UP000249065"/>
    </source>
</evidence>
<evidence type="ECO:0000256" key="9">
    <source>
        <dbReference type="ARBA" id="ARBA00047407"/>
    </source>
</evidence>
<feature type="active site" description="Charge relay system" evidence="10">
    <location>
        <position position="159"/>
    </location>
</feature>
<keyword evidence="6 10" id="KW-0547">Nucleotide-binding</keyword>
<evidence type="ECO:0000256" key="1">
    <source>
        <dbReference type="ARBA" id="ARBA00008069"/>
    </source>
</evidence>
<accession>A0A327M7A7</accession>
<dbReference type="Pfam" id="PF01425">
    <property type="entry name" value="Amidase"/>
    <property type="match status" value="1"/>
</dbReference>
<evidence type="ECO:0000256" key="2">
    <source>
        <dbReference type="ARBA" id="ARBA00011123"/>
    </source>
</evidence>
<evidence type="ECO:0000256" key="10">
    <source>
        <dbReference type="HAMAP-Rule" id="MF_00120"/>
    </source>
</evidence>
<dbReference type="RefSeq" id="WP_111470313.1">
    <property type="nucleotide sequence ID" value="NZ_QLIX01000009.1"/>
</dbReference>
<dbReference type="EMBL" id="QLIX01000009">
    <property type="protein sequence ID" value="RAI58357.1"/>
    <property type="molecule type" value="Genomic_DNA"/>
</dbReference>
<dbReference type="HAMAP" id="MF_00120">
    <property type="entry name" value="GatA"/>
    <property type="match status" value="1"/>
</dbReference>
<keyword evidence="12" id="KW-0808">Transferase</keyword>
<keyword evidence="8 10" id="KW-0648">Protein biosynthesis</keyword>
<evidence type="ECO:0000256" key="3">
    <source>
        <dbReference type="ARBA" id="ARBA00012739"/>
    </source>
</evidence>
<dbReference type="InterPro" id="IPR023631">
    <property type="entry name" value="Amidase_dom"/>
</dbReference>
<dbReference type="NCBIfam" id="TIGR00132">
    <property type="entry name" value="gatA"/>
    <property type="match status" value="1"/>
</dbReference>
<organism evidence="12 13">
    <name type="scientific">Roseicella frigidaeris</name>
    <dbReference type="NCBI Taxonomy" id="2230885"/>
    <lineage>
        <taxon>Bacteria</taxon>
        <taxon>Pseudomonadati</taxon>
        <taxon>Pseudomonadota</taxon>
        <taxon>Alphaproteobacteria</taxon>
        <taxon>Acetobacterales</taxon>
        <taxon>Roseomonadaceae</taxon>
        <taxon>Roseicella</taxon>
    </lineage>
</organism>
<proteinExistence type="inferred from homology"/>
<name>A0A327M7A7_9PROT</name>
<comment type="similarity">
    <text evidence="1 10">Belongs to the amidase family. GatA subfamily.</text>
</comment>
<comment type="function">
    <text evidence="10">Allows the formation of correctly charged Gln-tRNA(Gln) through the transamidation of misacylated Glu-tRNA(Gln) in organisms which lack glutaminyl-tRNA synthetase. The reaction takes place in the presence of glutamine and ATP through an activated gamma-phospho-Glu-tRNA(Gln).</text>
</comment>
<dbReference type="Proteomes" id="UP000249065">
    <property type="component" value="Unassembled WGS sequence"/>
</dbReference>
<dbReference type="EC" id="6.3.5.7" evidence="3 10"/>
<dbReference type="InterPro" id="IPR036928">
    <property type="entry name" value="AS_sf"/>
</dbReference>
<dbReference type="OrthoDB" id="9811471at2"/>
<dbReference type="SUPFAM" id="SSF75304">
    <property type="entry name" value="Amidase signature (AS) enzymes"/>
    <property type="match status" value="1"/>
</dbReference>
<keyword evidence="5 10" id="KW-0436">Ligase</keyword>
<evidence type="ECO:0000259" key="11">
    <source>
        <dbReference type="Pfam" id="PF01425"/>
    </source>
</evidence>
<reference evidence="13" key="1">
    <citation type="submission" date="2018-06" db="EMBL/GenBank/DDBJ databases">
        <authorList>
            <person name="Khan S.A."/>
        </authorList>
    </citation>
    <scope>NUCLEOTIDE SEQUENCE [LARGE SCALE GENOMIC DNA]</scope>
    <source>
        <strain evidence="13">DB-1506</strain>
    </source>
</reference>
<sequence>MHPTDFTLRGAMEALNEGLVSSVELTRAHLEAIEALNPRLNAYITVTAERALEQAKASDARRAEGLAGPLEGVPLAIKDLFCTAGTRTTAGSRILGNFVPPYESTVSGNLLRDGAVFLGKVNLDEFAMGSSNTTSAFGPVENPWSRANDPDTRLVPGGSSGGSAAAVAARLALGATATDTGGSIRQPAAFCGIAGIKPTYGRCSRWGIVAFASSLDQAGPVARTVEDCAILLRSMAGFDPKDSTSADLPVPDFAAACARGVKGLRIGVPREYRLEGMPAEIGRLWEQGLQWLRDQGAETVEISLPHTKYALPTYYIVAPAEASSNLARYDGVRFGLREAAKDSDLRDLYERTRAAGFGPEVRRRIMIGTYVLSAGYYDAYYLKAQKIRALIKRDFDQAFQGVDAIVTPATPSAAFGMDERQDDPVTMYLNDVFTVTANLAGLPGLAVPAGLDAQGLPLGLQVIGRAFDEETVFAVGAAIETAADFRAVPGLRAGAV</sequence>
<feature type="active site" description="Acyl-ester intermediate" evidence="10">
    <location>
        <position position="183"/>
    </location>
</feature>
<protein>
    <recommendedName>
        <fullName evidence="4 10">Glutamyl-tRNA(Gln) amidotransferase subunit A</fullName>
        <shortName evidence="10">Glu-ADT subunit A</shortName>
        <ecNumber evidence="3 10">6.3.5.7</ecNumber>
    </recommendedName>
</protein>
<comment type="subunit">
    <text evidence="2 10">Heterotrimer of A, B and C subunits.</text>
</comment>
<dbReference type="PANTHER" id="PTHR11895">
    <property type="entry name" value="TRANSAMIDASE"/>
    <property type="match status" value="1"/>
</dbReference>
<keyword evidence="13" id="KW-1185">Reference proteome</keyword>
<gene>
    <name evidence="10 12" type="primary">gatA</name>
    <name evidence="12" type="ORF">DOO78_13440</name>
</gene>
<dbReference type="AlphaFoldDB" id="A0A327M7A7"/>
<feature type="active site" description="Charge relay system" evidence="10">
    <location>
        <position position="78"/>
    </location>
</feature>
<dbReference type="InterPro" id="IPR004412">
    <property type="entry name" value="GatA"/>
</dbReference>